<keyword evidence="3" id="KW-0223">Dioxygenase</keyword>
<evidence type="ECO:0000256" key="2">
    <source>
        <dbReference type="ARBA" id="ARBA00022723"/>
    </source>
</evidence>
<comment type="cofactor">
    <cofactor evidence="5">
        <name>Fe(2+)</name>
        <dbReference type="ChEBI" id="CHEBI:29033"/>
    </cofactor>
    <text evidence="5">Binds 1 Fe(2+) ion per subunit.</text>
</comment>
<dbReference type="GO" id="GO:0010436">
    <property type="term" value="F:carotenoid dioxygenase activity"/>
    <property type="evidence" value="ECO:0007669"/>
    <property type="project" value="TreeGrafter"/>
</dbReference>
<dbReference type="EMBL" id="JAVXUO010001262">
    <property type="protein sequence ID" value="KAK2984129.1"/>
    <property type="molecule type" value="Genomic_DNA"/>
</dbReference>
<feature type="binding site" evidence="5">
    <location>
        <position position="309"/>
    </location>
    <ligand>
        <name>Fe cation</name>
        <dbReference type="ChEBI" id="CHEBI:24875"/>
        <note>catalytic</note>
    </ligand>
</feature>
<accession>A0AA88RF07</accession>
<evidence type="ECO:0000256" key="4">
    <source>
        <dbReference type="ARBA" id="ARBA00023004"/>
    </source>
</evidence>
<protein>
    <submittedName>
        <fullName evidence="6">Uncharacterized protein</fullName>
    </submittedName>
</protein>
<organism evidence="6 7">
    <name type="scientific">Escallonia rubra</name>
    <dbReference type="NCBI Taxonomy" id="112253"/>
    <lineage>
        <taxon>Eukaryota</taxon>
        <taxon>Viridiplantae</taxon>
        <taxon>Streptophyta</taxon>
        <taxon>Embryophyta</taxon>
        <taxon>Tracheophyta</taxon>
        <taxon>Spermatophyta</taxon>
        <taxon>Magnoliopsida</taxon>
        <taxon>eudicotyledons</taxon>
        <taxon>Gunneridae</taxon>
        <taxon>Pentapetalae</taxon>
        <taxon>asterids</taxon>
        <taxon>campanulids</taxon>
        <taxon>Escalloniales</taxon>
        <taxon>Escalloniaceae</taxon>
        <taxon>Escallonia</taxon>
    </lineage>
</organism>
<keyword evidence="7" id="KW-1185">Reference proteome</keyword>
<dbReference type="PANTHER" id="PTHR10543">
    <property type="entry name" value="BETA-CAROTENE DIOXYGENASE"/>
    <property type="match status" value="1"/>
</dbReference>
<keyword evidence="2 5" id="KW-0479">Metal-binding</keyword>
<feature type="binding site" evidence="5">
    <location>
        <position position="594"/>
    </location>
    <ligand>
        <name>Fe cation</name>
        <dbReference type="ChEBI" id="CHEBI:24875"/>
        <note>catalytic</note>
    </ligand>
</feature>
<evidence type="ECO:0000256" key="3">
    <source>
        <dbReference type="ARBA" id="ARBA00022964"/>
    </source>
</evidence>
<dbReference type="InterPro" id="IPR004294">
    <property type="entry name" value="Carotenoid_Oase"/>
</dbReference>
<keyword evidence="3" id="KW-0560">Oxidoreductase</keyword>
<evidence type="ECO:0000313" key="6">
    <source>
        <dbReference type="EMBL" id="KAK2984129.1"/>
    </source>
</evidence>
<keyword evidence="4 5" id="KW-0408">Iron</keyword>
<proteinExistence type="inferred from homology"/>
<dbReference type="Proteomes" id="UP001187471">
    <property type="component" value="Unassembled WGS sequence"/>
</dbReference>
<sequence>MATFCLASHVKASVHKQPSTRGVGKLMTSAASSIKPLLQELESASLKIKVSETIKSASSRMLDAFVDSVFQFVDQPLLPSQRNFAPVEEIGDPVEVDCVEGAIPADFPEGVYVRNGANPLYGGLKSTVSVLGRSNHIWIEGEGMLHALYFTRTADNNWKLSYKNKFVECETFKLEKKLNKPGFLPAVEGDSLAVFAGSLLNTLRFGIVNKILSNTNIFEHAGKYYSVAENYLAQEINISSLETLGNWDIGRAWDRPFTSHPKKAPGSGELVTMGVDGVKPYYVVGVVSADGKRLIHKVDLNFSRSTLAHEVGVTEKYNIIFDYPLIVDPNRLLQGGQLIKFEREKYSRIGVMPRYGNASSIRWFEVEPNCTFHMFNCFEDGDEVVVRGCKAKTTIIPGPDWGQDKFEWFSRGFKPVSSSAKDNGDDSRAEGLLFSRVYEQRLNLLTGEAKEIDLSGDDFSMDFPTINGEYIGVKQKYGYAQVIDSTASSSCGKSKYGGLAKLYFEELEAGEDKEGQSHQAIKIVYHKFAKNNFCTGAAYVSKSGVVDEDDGWIVAFVHDEDTDTSHVLVVDANNFEEEPIAKIALPQRVPYGHHGAYFQTATHL</sequence>
<dbReference type="PANTHER" id="PTHR10543:SF111">
    <property type="entry name" value="CAROTENOID 9,10(9',10')-CLEAVAGE DIOXYGENASE 1-LIKE"/>
    <property type="match status" value="1"/>
</dbReference>
<evidence type="ECO:0000256" key="5">
    <source>
        <dbReference type="PIRSR" id="PIRSR604294-1"/>
    </source>
</evidence>
<gene>
    <name evidence="6" type="ORF">RJ640_006282</name>
</gene>
<evidence type="ECO:0000256" key="1">
    <source>
        <dbReference type="ARBA" id="ARBA00006787"/>
    </source>
</evidence>
<reference evidence="6" key="1">
    <citation type="submission" date="2022-12" db="EMBL/GenBank/DDBJ databases">
        <title>Draft genome assemblies for two species of Escallonia (Escalloniales).</title>
        <authorList>
            <person name="Chanderbali A."/>
            <person name="Dervinis C."/>
            <person name="Anghel I."/>
            <person name="Soltis D."/>
            <person name="Soltis P."/>
            <person name="Zapata F."/>
        </authorList>
    </citation>
    <scope>NUCLEOTIDE SEQUENCE</scope>
    <source>
        <strain evidence="6">UCBG92.1500</strain>
        <tissue evidence="6">Leaf</tissue>
    </source>
</reference>
<comment type="similarity">
    <text evidence="1">Belongs to the carotenoid oxygenase family.</text>
</comment>
<dbReference type="GO" id="GO:0046872">
    <property type="term" value="F:metal ion binding"/>
    <property type="evidence" value="ECO:0007669"/>
    <property type="project" value="UniProtKB-KW"/>
</dbReference>
<dbReference type="AlphaFoldDB" id="A0AA88RF07"/>
<comment type="caution">
    <text evidence="6">The sequence shown here is derived from an EMBL/GenBank/DDBJ whole genome shotgun (WGS) entry which is preliminary data.</text>
</comment>
<name>A0AA88RF07_9ASTE</name>
<dbReference type="Pfam" id="PF03055">
    <property type="entry name" value="RPE65"/>
    <property type="match status" value="1"/>
</dbReference>
<dbReference type="GO" id="GO:0016121">
    <property type="term" value="P:carotene catabolic process"/>
    <property type="evidence" value="ECO:0007669"/>
    <property type="project" value="TreeGrafter"/>
</dbReference>
<feature type="binding site" evidence="5">
    <location>
        <position position="260"/>
    </location>
    <ligand>
        <name>Fe cation</name>
        <dbReference type="ChEBI" id="CHEBI:24875"/>
        <note>catalytic</note>
    </ligand>
</feature>
<evidence type="ECO:0000313" key="7">
    <source>
        <dbReference type="Proteomes" id="UP001187471"/>
    </source>
</evidence>
<feature type="binding site" evidence="5">
    <location>
        <position position="373"/>
    </location>
    <ligand>
        <name>Fe cation</name>
        <dbReference type="ChEBI" id="CHEBI:24875"/>
        <note>catalytic</note>
    </ligand>
</feature>
<dbReference type="GO" id="GO:0009570">
    <property type="term" value="C:chloroplast stroma"/>
    <property type="evidence" value="ECO:0007669"/>
    <property type="project" value="TreeGrafter"/>
</dbReference>